<dbReference type="RefSeq" id="WP_095722119.1">
    <property type="nucleotide sequence ID" value="NZ_NTFS01000126.1"/>
</dbReference>
<evidence type="ECO:0000313" key="1">
    <source>
        <dbReference type="EMBL" id="PAX53889.1"/>
    </source>
</evidence>
<dbReference type="AlphaFoldDB" id="A0A2A2TIP7"/>
<keyword evidence="2" id="KW-1185">Reference proteome</keyword>
<name>A0A2A2TIP7_9CYAN</name>
<dbReference type="InterPro" id="IPR058097">
    <property type="entry name" value="PatX"/>
</dbReference>
<dbReference type="Proteomes" id="UP000218238">
    <property type="component" value="Unassembled WGS sequence"/>
</dbReference>
<accession>A0A2A2TIP7</accession>
<reference evidence="1 2" key="1">
    <citation type="submission" date="2017-08" db="EMBL/GenBank/DDBJ databases">
        <title>Draft genome sequence of filamentous cyanobacterium Calothrix elsteri CCALA 953.</title>
        <authorList>
            <person name="Gagunashvili A.N."/>
            <person name="Elster J."/>
            <person name="Andresson O.S."/>
        </authorList>
    </citation>
    <scope>NUCLEOTIDE SEQUENCE [LARGE SCALE GENOMIC DNA]</scope>
    <source>
        <strain evidence="1 2">CCALA 953</strain>
    </source>
</reference>
<proteinExistence type="predicted"/>
<comment type="caution">
    <text evidence="1">The sequence shown here is derived from an EMBL/GenBank/DDBJ whole genome shotgun (WGS) entry which is preliminary data.</text>
</comment>
<sequence>MRTTISLLITTIFLGSLTISYQNLSVLSSEAPQLMASKVKSGAAGKKPRQPIPHRGSGRRELMEYSVFSDYSV</sequence>
<dbReference type="EMBL" id="NTFS01000126">
    <property type="protein sequence ID" value="PAX53889.1"/>
    <property type="molecule type" value="Genomic_DNA"/>
</dbReference>
<organism evidence="1 2">
    <name type="scientific">Brunnivagina elsteri CCALA 953</name>
    <dbReference type="NCBI Taxonomy" id="987040"/>
    <lineage>
        <taxon>Bacteria</taxon>
        <taxon>Bacillati</taxon>
        <taxon>Cyanobacteriota</taxon>
        <taxon>Cyanophyceae</taxon>
        <taxon>Nostocales</taxon>
        <taxon>Calotrichaceae</taxon>
        <taxon>Brunnivagina</taxon>
    </lineage>
</organism>
<gene>
    <name evidence="1" type="ORF">CK510_13060</name>
</gene>
<protein>
    <submittedName>
        <fullName evidence="1">Uncharacterized protein</fullName>
    </submittedName>
</protein>
<dbReference type="NCBIfam" id="NF047413">
    <property type="entry name" value="heterocyst_PatX"/>
    <property type="match status" value="1"/>
</dbReference>
<evidence type="ECO:0000313" key="2">
    <source>
        <dbReference type="Proteomes" id="UP000218238"/>
    </source>
</evidence>